<dbReference type="EMBL" id="FUZI01000003">
    <property type="protein sequence ID" value="SKC32378.1"/>
    <property type="molecule type" value="Genomic_DNA"/>
</dbReference>
<dbReference type="InterPro" id="IPR016040">
    <property type="entry name" value="NAD(P)-bd_dom"/>
</dbReference>
<evidence type="ECO:0000313" key="2">
    <source>
        <dbReference type="EMBL" id="SKC32378.1"/>
    </source>
</evidence>
<evidence type="ECO:0000259" key="1">
    <source>
        <dbReference type="Pfam" id="PF13460"/>
    </source>
</evidence>
<dbReference type="SUPFAM" id="SSF51735">
    <property type="entry name" value="NAD(P)-binding Rossmann-fold domains"/>
    <property type="match status" value="1"/>
</dbReference>
<dbReference type="RefSeq" id="WP_080157275.1">
    <property type="nucleotide sequence ID" value="NZ_FUZI01000003.1"/>
</dbReference>
<organism evidence="2 3">
    <name type="scientific">Photobacterium piscicola</name>
    <dbReference type="NCBI Taxonomy" id="1378299"/>
    <lineage>
        <taxon>Bacteria</taxon>
        <taxon>Pseudomonadati</taxon>
        <taxon>Pseudomonadota</taxon>
        <taxon>Gammaproteobacteria</taxon>
        <taxon>Vibrionales</taxon>
        <taxon>Vibrionaceae</taxon>
        <taxon>Photobacterium</taxon>
    </lineage>
</organism>
<dbReference type="PANTHER" id="PTHR15020">
    <property type="entry name" value="FLAVIN REDUCTASE-RELATED"/>
    <property type="match status" value="1"/>
</dbReference>
<reference evidence="2 3" key="1">
    <citation type="submission" date="2017-02" db="EMBL/GenBank/DDBJ databases">
        <authorList>
            <person name="Peterson S.W."/>
        </authorList>
    </citation>
    <scope>NUCLEOTIDE SEQUENCE [LARGE SCALE GENOMIC DNA]</scope>
    <source>
        <strain evidence="3">type strain: NCCB 100098</strain>
    </source>
</reference>
<dbReference type="Gene3D" id="3.40.50.720">
    <property type="entry name" value="NAD(P)-binding Rossmann-like Domain"/>
    <property type="match status" value="1"/>
</dbReference>
<dbReference type="Proteomes" id="UP000189966">
    <property type="component" value="Unassembled WGS sequence"/>
</dbReference>
<evidence type="ECO:0000313" key="3">
    <source>
        <dbReference type="Proteomes" id="UP000189966"/>
    </source>
</evidence>
<dbReference type="PANTHER" id="PTHR15020:SF50">
    <property type="entry name" value="UPF0659 PROTEIN YMR090W"/>
    <property type="match status" value="1"/>
</dbReference>
<protein>
    <submittedName>
        <fullName evidence="2">Short chain dehydrogenase</fullName>
    </submittedName>
</protein>
<dbReference type="InterPro" id="IPR036291">
    <property type="entry name" value="NAD(P)-bd_dom_sf"/>
</dbReference>
<sequence length="211" mass="23112">MNNIAIWGASSGLGAAMVDYFHEQGFNVIAIARNPTKNPHIAQYDLMSITCDATDKTQVENTVAMLPDNTLNISTMGSFHADIPVDYIGHRYLIDTLEKSTSKRLLLITSLGCGDSWQFMSDRAKNVFGGALREKTLAEAWLKSSALNFTILRPGGLKDGAPTHHGQLSQNEEVHGAITRGEVARLSHELLLDNDSIHQTFQCVDPSIAPY</sequence>
<accession>A0A1T5HZU1</accession>
<dbReference type="AlphaFoldDB" id="A0A1T5HZU1"/>
<dbReference type="Pfam" id="PF13460">
    <property type="entry name" value="NAD_binding_10"/>
    <property type="match status" value="1"/>
</dbReference>
<gene>
    <name evidence="2" type="ORF">CZ809_01894</name>
</gene>
<name>A0A1T5HZU1_9GAMM</name>
<feature type="domain" description="NAD(P)-binding" evidence="1">
    <location>
        <begin position="8"/>
        <end position="192"/>
    </location>
</feature>
<proteinExistence type="predicted"/>
<dbReference type="OrthoDB" id="9803892at2"/>